<sequence>MYLHLIASIQLGHQGVEKHYVTYILIAGGLVVGYFLLRAMVKWFIGNELFDFLSYLMVSGVLLILLFSNYFLLGLSMEYFHVLLRALLQGLAGLGGCLVLWNGIKMVFKKHN</sequence>
<reference evidence="3" key="1">
    <citation type="journal article" date="2019" name="Int. J. Syst. Evol. Microbiol.">
        <title>The Global Catalogue of Microorganisms (GCM) 10K type strain sequencing project: providing services to taxonomists for standard genome sequencing and annotation.</title>
        <authorList>
            <consortium name="The Broad Institute Genomics Platform"/>
            <consortium name="The Broad Institute Genome Sequencing Center for Infectious Disease"/>
            <person name="Wu L."/>
            <person name="Ma J."/>
        </authorList>
    </citation>
    <scope>NUCLEOTIDE SEQUENCE [LARGE SCALE GENOMIC DNA]</scope>
    <source>
        <strain evidence="3">TISTR 1858</strain>
    </source>
</reference>
<evidence type="ECO:0000313" key="2">
    <source>
        <dbReference type="EMBL" id="MFD2628218.1"/>
    </source>
</evidence>
<accession>A0ABW5PXW1</accession>
<dbReference type="Proteomes" id="UP001597451">
    <property type="component" value="Unassembled WGS sequence"/>
</dbReference>
<organism evidence="2 3">
    <name type="scientific">Oceanobacillus kapialis</name>
    <dbReference type="NCBI Taxonomy" id="481353"/>
    <lineage>
        <taxon>Bacteria</taxon>
        <taxon>Bacillati</taxon>
        <taxon>Bacillota</taxon>
        <taxon>Bacilli</taxon>
        <taxon>Bacillales</taxon>
        <taxon>Bacillaceae</taxon>
        <taxon>Oceanobacillus</taxon>
    </lineage>
</organism>
<keyword evidence="1" id="KW-1133">Transmembrane helix</keyword>
<keyword evidence="1" id="KW-0812">Transmembrane</keyword>
<dbReference type="RefSeq" id="WP_379560907.1">
    <property type="nucleotide sequence ID" value="NZ_JBHUMX010000013.1"/>
</dbReference>
<keyword evidence="3" id="KW-1185">Reference proteome</keyword>
<protein>
    <submittedName>
        <fullName evidence="2">Uncharacterized protein</fullName>
    </submittedName>
</protein>
<keyword evidence="1" id="KW-0472">Membrane</keyword>
<evidence type="ECO:0000313" key="3">
    <source>
        <dbReference type="Proteomes" id="UP001597451"/>
    </source>
</evidence>
<dbReference type="EMBL" id="JBHUMX010000013">
    <property type="protein sequence ID" value="MFD2628218.1"/>
    <property type="molecule type" value="Genomic_DNA"/>
</dbReference>
<comment type="caution">
    <text evidence="2">The sequence shown here is derived from an EMBL/GenBank/DDBJ whole genome shotgun (WGS) entry which is preliminary data.</text>
</comment>
<evidence type="ECO:0000256" key="1">
    <source>
        <dbReference type="SAM" id="Phobius"/>
    </source>
</evidence>
<feature type="transmembrane region" description="Helical" evidence="1">
    <location>
        <begin position="49"/>
        <end position="73"/>
    </location>
</feature>
<proteinExistence type="predicted"/>
<feature type="transmembrane region" description="Helical" evidence="1">
    <location>
        <begin position="79"/>
        <end position="101"/>
    </location>
</feature>
<feature type="transmembrane region" description="Helical" evidence="1">
    <location>
        <begin position="20"/>
        <end position="37"/>
    </location>
</feature>
<gene>
    <name evidence="2" type="ORF">ACFSUN_05420</name>
</gene>
<name>A0ABW5PXW1_9BACI</name>